<evidence type="ECO:0000256" key="7">
    <source>
        <dbReference type="RuleBase" id="RU363069"/>
    </source>
</evidence>
<comment type="similarity">
    <text evidence="1 7">Belongs to the SbcD family.</text>
</comment>
<gene>
    <name evidence="7" type="primary">sbcD</name>
    <name evidence="11" type="ORF">DWU89_17235</name>
    <name evidence="10" type="ORF">H8784_16830</name>
</gene>
<keyword evidence="7" id="KW-0233">DNA recombination</keyword>
<dbReference type="CDD" id="cd00840">
    <property type="entry name" value="MPP_Mre11_N"/>
    <property type="match status" value="1"/>
</dbReference>
<evidence type="ECO:0000313" key="12">
    <source>
        <dbReference type="Proteomes" id="UP000256321"/>
    </source>
</evidence>
<dbReference type="NCBIfam" id="TIGR00619">
    <property type="entry name" value="sbcd"/>
    <property type="match status" value="1"/>
</dbReference>
<proteinExistence type="inferred from homology"/>
<dbReference type="Proteomes" id="UP000629596">
    <property type="component" value="Unassembled WGS sequence"/>
</dbReference>
<evidence type="ECO:0000256" key="2">
    <source>
        <dbReference type="ARBA" id="ARBA00011322"/>
    </source>
</evidence>
<evidence type="ECO:0000256" key="1">
    <source>
        <dbReference type="ARBA" id="ARBA00010555"/>
    </source>
</evidence>
<accession>A0A3D8HB64</accession>
<comment type="subunit">
    <text evidence="2 7">Heterodimer of SbcC and SbcD.</text>
</comment>
<keyword evidence="7" id="KW-0255">Endonuclease</keyword>
<dbReference type="Pfam" id="PF00149">
    <property type="entry name" value="Metallophos"/>
    <property type="match status" value="1"/>
</dbReference>
<evidence type="ECO:0000256" key="5">
    <source>
        <dbReference type="ARBA" id="ARBA00022801"/>
    </source>
</evidence>
<dbReference type="InterPro" id="IPR050535">
    <property type="entry name" value="DNA_Repair-Maintenance_Comp"/>
</dbReference>
<feature type="domain" description="Calcineurin-like phosphoesterase" evidence="8">
    <location>
        <begin position="4"/>
        <end position="235"/>
    </location>
</feature>
<keyword evidence="4 7" id="KW-0540">Nuclease</keyword>
<keyword evidence="13" id="KW-1185">Reference proteome</keyword>
<evidence type="ECO:0000313" key="11">
    <source>
        <dbReference type="EMBL" id="RDU47882.1"/>
    </source>
</evidence>
<comment type="caution">
    <text evidence="11">The sequence shown here is derived from an EMBL/GenBank/DDBJ whole genome shotgun (WGS) entry which is preliminary data.</text>
</comment>
<keyword evidence="7" id="KW-0235">DNA replication</keyword>
<evidence type="ECO:0000256" key="6">
    <source>
        <dbReference type="ARBA" id="ARBA00022839"/>
    </source>
</evidence>
<evidence type="ECO:0000256" key="3">
    <source>
        <dbReference type="ARBA" id="ARBA00013365"/>
    </source>
</evidence>
<evidence type="ECO:0000259" key="8">
    <source>
        <dbReference type="Pfam" id="PF00149"/>
    </source>
</evidence>
<dbReference type="EMBL" id="JACRTI010000056">
    <property type="protein sequence ID" value="MBC8603380.1"/>
    <property type="molecule type" value="Genomic_DNA"/>
</dbReference>
<keyword evidence="6 7" id="KW-0269">Exonuclease</keyword>
<evidence type="ECO:0000256" key="4">
    <source>
        <dbReference type="ARBA" id="ARBA00022722"/>
    </source>
</evidence>
<keyword evidence="5 7" id="KW-0378">Hydrolase</keyword>
<dbReference type="Gene3D" id="3.60.21.10">
    <property type="match status" value="1"/>
</dbReference>
<dbReference type="RefSeq" id="WP_115500872.1">
    <property type="nucleotide sequence ID" value="NZ_JACRTI010000056.1"/>
</dbReference>
<dbReference type="PANTHER" id="PTHR30337:SF0">
    <property type="entry name" value="NUCLEASE SBCCD SUBUNIT D"/>
    <property type="match status" value="1"/>
</dbReference>
<protein>
    <recommendedName>
        <fullName evidence="3 7">Nuclease SbcCD subunit D</fullName>
    </recommendedName>
</protein>
<dbReference type="GO" id="GO:0004519">
    <property type="term" value="F:endonuclease activity"/>
    <property type="evidence" value="ECO:0007669"/>
    <property type="project" value="UniProtKB-KW"/>
</dbReference>
<dbReference type="Proteomes" id="UP000256321">
    <property type="component" value="Unassembled WGS sequence"/>
</dbReference>
<sequence>MSLQIIHTADWHLGQTFFGYDRDEEHEAFLTWLTGMLAERQADVLLIAGDVFDVANPSAAAQRRFFRFLREANRRNPHLQVVVVAGNHDSAGRLEAPIPLLEELNTSIVGIIPRTDLCKIDFESLLVPLYNKEGKREALCLAVPYLRQGDYPASDEGKDTYVAGITRMYRQLYEYADAQRQPGEALVAMGHLHATGAELSEDDRSERTIMGGLESVSTDAFDEGLAYTALGHIHKAQRVGGRENIRYAGSPLPMSFSEQHYRHQVVAVTLENGCLSDWEAVPVPLRTGLHRIPAEPASPAEVLLQLADLPPADTQADRSLWPYLEVQVLLTEPDPGFRHRVEEALADKAVRLTSIIPSYPKREDEEDFRPLSYTDLQKIDPLDMLRHAFTNRFGGDLPEELEQMFNEVRREVSL</sequence>
<dbReference type="InterPro" id="IPR029052">
    <property type="entry name" value="Metallo-depent_PP-like"/>
</dbReference>
<evidence type="ECO:0000313" key="10">
    <source>
        <dbReference type="EMBL" id="MBC8603380.1"/>
    </source>
</evidence>
<dbReference type="PANTHER" id="PTHR30337">
    <property type="entry name" value="COMPONENT OF ATP-DEPENDENT DSDNA EXONUCLEASE"/>
    <property type="match status" value="1"/>
</dbReference>
<dbReference type="InterPro" id="IPR041796">
    <property type="entry name" value="Mre11_N"/>
</dbReference>
<evidence type="ECO:0000259" key="9">
    <source>
        <dbReference type="Pfam" id="PF12320"/>
    </source>
</evidence>
<organism evidence="11 12">
    <name type="scientific">Parabacteroides acidifaciens</name>
    <dbReference type="NCBI Taxonomy" id="2290935"/>
    <lineage>
        <taxon>Bacteria</taxon>
        <taxon>Pseudomonadati</taxon>
        <taxon>Bacteroidota</taxon>
        <taxon>Bacteroidia</taxon>
        <taxon>Bacteroidales</taxon>
        <taxon>Tannerellaceae</taxon>
        <taxon>Parabacteroides</taxon>
    </lineage>
</organism>
<dbReference type="GO" id="GO:0006310">
    <property type="term" value="P:DNA recombination"/>
    <property type="evidence" value="ECO:0007669"/>
    <property type="project" value="UniProtKB-KW"/>
</dbReference>
<dbReference type="Pfam" id="PF12320">
    <property type="entry name" value="SbcD_C"/>
    <property type="match status" value="1"/>
</dbReference>
<reference evidence="10 13" key="2">
    <citation type="submission" date="2020-08" db="EMBL/GenBank/DDBJ databases">
        <title>Genome public.</title>
        <authorList>
            <person name="Liu C."/>
            <person name="Sun Q."/>
        </authorList>
    </citation>
    <scope>NUCLEOTIDE SEQUENCE [LARGE SCALE GENOMIC DNA]</scope>
    <source>
        <strain evidence="10 13">426_9</strain>
    </source>
</reference>
<dbReference type="GO" id="GO:0006260">
    <property type="term" value="P:DNA replication"/>
    <property type="evidence" value="ECO:0007669"/>
    <property type="project" value="UniProtKB-KW"/>
</dbReference>
<evidence type="ECO:0000313" key="13">
    <source>
        <dbReference type="Proteomes" id="UP000629596"/>
    </source>
</evidence>
<feature type="domain" description="Nuclease SbcCD subunit D C-terminal" evidence="9">
    <location>
        <begin position="289"/>
        <end position="391"/>
    </location>
</feature>
<dbReference type="GO" id="GO:0008408">
    <property type="term" value="F:3'-5' exonuclease activity"/>
    <property type="evidence" value="ECO:0007669"/>
    <property type="project" value="InterPro"/>
</dbReference>
<dbReference type="AlphaFoldDB" id="A0A3D8HB64"/>
<dbReference type="SUPFAM" id="SSF56300">
    <property type="entry name" value="Metallo-dependent phosphatases"/>
    <property type="match status" value="1"/>
</dbReference>
<dbReference type="InterPro" id="IPR004843">
    <property type="entry name" value="Calcineurin-like_PHP"/>
</dbReference>
<reference evidence="11 12" key="1">
    <citation type="submission" date="2018-07" db="EMBL/GenBank/DDBJ databases">
        <title>Parabacteroides acidifaciens nov. sp., isolated from human feces.</title>
        <authorList>
            <person name="Wang Y.J."/>
        </authorList>
    </citation>
    <scope>NUCLEOTIDE SEQUENCE [LARGE SCALE GENOMIC DNA]</scope>
    <source>
        <strain evidence="11 12">426-9</strain>
    </source>
</reference>
<comment type="function">
    <text evidence="7">SbcCD cleaves DNA hairpin structures. These structures can inhibit DNA replication and are intermediates in certain DNA recombination reactions. The complex acts as a 3'-&gt;5' double strand exonuclease that can open hairpins. It also has a 5' single-strand endonuclease activity.</text>
</comment>
<dbReference type="InterPro" id="IPR026843">
    <property type="entry name" value="SbcD_C"/>
</dbReference>
<dbReference type="InterPro" id="IPR004593">
    <property type="entry name" value="SbcD"/>
</dbReference>
<name>A0A3D8HB64_9BACT</name>
<dbReference type="EMBL" id="QREV01000056">
    <property type="protein sequence ID" value="RDU47882.1"/>
    <property type="molecule type" value="Genomic_DNA"/>
</dbReference>